<dbReference type="Proteomes" id="UP000245429">
    <property type="component" value="Chromosome"/>
</dbReference>
<keyword evidence="3" id="KW-1185">Reference proteome</keyword>
<dbReference type="KEGG" id="fse:DI487_11865"/>
<proteinExistence type="predicted"/>
<keyword evidence="1" id="KW-0732">Signal</keyword>
<name>A0A2U8QWH3_9FLAO</name>
<evidence type="ECO:0008006" key="4">
    <source>
        <dbReference type="Google" id="ProtNLM"/>
    </source>
</evidence>
<evidence type="ECO:0000313" key="3">
    <source>
        <dbReference type="Proteomes" id="UP000245429"/>
    </source>
</evidence>
<accession>A0A2U8QWH3</accession>
<dbReference type="AlphaFoldDB" id="A0A2U8QWH3"/>
<evidence type="ECO:0000256" key="1">
    <source>
        <dbReference type="SAM" id="SignalP"/>
    </source>
</evidence>
<dbReference type="EMBL" id="CP029463">
    <property type="protein sequence ID" value="AWM14483.1"/>
    <property type="molecule type" value="Genomic_DNA"/>
</dbReference>
<feature type="chain" id="PRO_5016042767" description="Nicotinic acid mononucleotide adenyltransferase" evidence="1">
    <location>
        <begin position="22"/>
        <end position="181"/>
    </location>
</feature>
<evidence type="ECO:0000313" key="2">
    <source>
        <dbReference type="EMBL" id="AWM14483.1"/>
    </source>
</evidence>
<gene>
    <name evidence="2" type="ORF">DI487_11865</name>
</gene>
<feature type="signal peptide" evidence="1">
    <location>
        <begin position="1"/>
        <end position="21"/>
    </location>
</feature>
<sequence length="181" mass="20795">MIMKKTMMLSVLFLSGFTLFAQNTNVLKETETTITTIKDSKGERKIEKVTEIKETQPVELEISEQKGKNIPMKESVPVNVATTTKVAVDGQTEYVDVDHSSYYMYNGEKYEIKNDEKGYIFYRNGKETNSILRKASGGYYLYIYKNDVSIARFDKNGDLVIESYDKKKDTVTIEKYTVLKP</sequence>
<organism evidence="2 3">
    <name type="scientific">Flavobacterium sediminis</name>
    <dbReference type="NCBI Taxonomy" id="2201181"/>
    <lineage>
        <taxon>Bacteria</taxon>
        <taxon>Pseudomonadati</taxon>
        <taxon>Bacteroidota</taxon>
        <taxon>Flavobacteriia</taxon>
        <taxon>Flavobacteriales</taxon>
        <taxon>Flavobacteriaceae</taxon>
        <taxon>Flavobacterium</taxon>
    </lineage>
</organism>
<reference evidence="2 3" key="1">
    <citation type="submission" date="2018-05" db="EMBL/GenBank/DDBJ databases">
        <title>Flavobacterium sp. MEBiC07310.</title>
        <authorList>
            <person name="Baek K."/>
        </authorList>
    </citation>
    <scope>NUCLEOTIDE SEQUENCE [LARGE SCALE GENOMIC DNA]</scope>
    <source>
        <strain evidence="2 3">MEBiC07310</strain>
    </source>
</reference>
<protein>
    <recommendedName>
        <fullName evidence="4">Nicotinic acid mononucleotide adenyltransferase</fullName>
    </recommendedName>
</protein>